<feature type="transmembrane region" description="Helical" evidence="1">
    <location>
        <begin position="153"/>
        <end position="174"/>
    </location>
</feature>
<comment type="caution">
    <text evidence="2">The sequence shown here is derived from an EMBL/GenBank/DDBJ whole genome shotgun (WGS) entry which is preliminary data.</text>
</comment>
<feature type="transmembrane region" description="Helical" evidence="1">
    <location>
        <begin position="21"/>
        <end position="42"/>
    </location>
</feature>
<dbReference type="EMBL" id="JACHGK010000015">
    <property type="protein sequence ID" value="MBB6447003.1"/>
    <property type="molecule type" value="Genomic_DNA"/>
</dbReference>
<evidence type="ECO:0000256" key="1">
    <source>
        <dbReference type="SAM" id="Phobius"/>
    </source>
</evidence>
<feature type="transmembrane region" description="Helical" evidence="1">
    <location>
        <begin position="115"/>
        <end position="141"/>
    </location>
</feature>
<dbReference type="RefSeq" id="WP_184528521.1">
    <property type="nucleotide sequence ID" value="NZ_JACHGK010000015.1"/>
</dbReference>
<dbReference type="Pfam" id="PF12679">
    <property type="entry name" value="ABC2_membrane_2"/>
    <property type="match status" value="1"/>
</dbReference>
<keyword evidence="1" id="KW-0472">Membrane</keyword>
<dbReference type="GO" id="GO:0005886">
    <property type="term" value="C:plasma membrane"/>
    <property type="evidence" value="ECO:0007669"/>
    <property type="project" value="UniProtKB-SubCell"/>
</dbReference>
<keyword evidence="3" id="KW-1185">Reference proteome</keyword>
<gene>
    <name evidence="2" type="ORF">HNR53_003670</name>
</gene>
<proteinExistence type="predicted"/>
<keyword evidence="1" id="KW-1133">Transmembrane helix</keyword>
<feature type="transmembrane region" description="Helical" evidence="1">
    <location>
        <begin position="231"/>
        <end position="252"/>
    </location>
</feature>
<dbReference type="PANTHER" id="PTHR37305:SF1">
    <property type="entry name" value="MEMBRANE PROTEIN"/>
    <property type="match status" value="1"/>
</dbReference>
<dbReference type="AlphaFoldDB" id="A0A7X0HUD0"/>
<feature type="transmembrane region" description="Helical" evidence="1">
    <location>
        <begin position="73"/>
        <end position="94"/>
    </location>
</feature>
<dbReference type="GO" id="GO:0140359">
    <property type="term" value="F:ABC-type transporter activity"/>
    <property type="evidence" value="ECO:0007669"/>
    <property type="project" value="InterPro"/>
</dbReference>
<organism evidence="2 3">
    <name type="scientific">Bacillus benzoevorans</name>
    <dbReference type="NCBI Taxonomy" id="1456"/>
    <lineage>
        <taxon>Bacteria</taxon>
        <taxon>Bacillati</taxon>
        <taxon>Bacillota</taxon>
        <taxon>Bacilli</taxon>
        <taxon>Bacillales</taxon>
        <taxon>Bacillaceae</taxon>
        <taxon>Bacillus</taxon>
    </lineage>
</organism>
<evidence type="ECO:0000313" key="3">
    <source>
        <dbReference type="Proteomes" id="UP000531594"/>
    </source>
</evidence>
<protein>
    <submittedName>
        <fullName evidence="2">ABC-2 type transport system permease protein</fullName>
    </submittedName>
</protein>
<keyword evidence="1" id="KW-0812">Transmembrane</keyword>
<evidence type="ECO:0000313" key="2">
    <source>
        <dbReference type="EMBL" id="MBB6447003.1"/>
    </source>
</evidence>
<dbReference type="Proteomes" id="UP000531594">
    <property type="component" value="Unassembled WGS sequence"/>
</dbReference>
<name>A0A7X0HUD0_9BACI</name>
<sequence length="258" mass="28531">MSNFITLFQKELKEALRSGRWIWLPIAFAILGISQPLSSYYMPQILESAGNLPEGAVIEIPTPTGEEVLAATLSQFGTVGTLLLVIAFMGAICTERQNGTLALVMVRPVSPLQYIASKWFSQILLTLVSFLFSYGLTWYYTNLLFHTVPWERVLASFALYSLWLLFILSVTMLIGTWLKAASGIAGLSILILGGLSVLSGLFTKYTQWSPSNIKTQVSAVLMQGEIAENGVLIICTTIILSLLFVAIATINFRRFEQF</sequence>
<feature type="transmembrane region" description="Helical" evidence="1">
    <location>
        <begin position="181"/>
        <end position="202"/>
    </location>
</feature>
<accession>A0A7X0HUD0</accession>
<reference evidence="2 3" key="1">
    <citation type="submission" date="2020-08" db="EMBL/GenBank/DDBJ databases">
        <title>Genomic Encyclopedia of Type Strains, Phase IV (KMG-IV): sequencing the most valuable type-strain genomes for metagenomic binning, comparative biology and taxonomic classification.</title>
        <authorList>
            <person name="Goeker M."/>
        </authorList>
    </citation>
    <scope>NUCLEOTIDE SEQUENCE [LARGE SCALE GENOMIC DNA]</scope>
    <source>
        <strain evidence="2 3">DSM 5391</strain>
    </source>
</reference>
<dbReference type="PANTHER" id="PTHR37305">
    <property type="entry name" value="INTEGRAL MEMBRANE PROTEIN-RELATED"/>
    <property type="match status" value="1"/>
</dbReference>